<dbReference type="EMBL" id="JAJEWP010000001">
    <property type="protein sequence ID" value="MCC2615638.1"/>
    <property type="molecule type" value="Genomic_DNA"/>
</dbReference>
<keyword evidence="2" id="KW-0548">Nucleotidyltransferase</keyword>
<sequence>MYPWLEDALAQLASRAVQQTLHHGLLICGGPQTGKRALAQALSGVLLCQRPDGNGPCGACQGCQLFSAQSHPDAHTIESEKQIGVDAIRDAINKLSGTAQLSGNKVLTIVDADTMTESAANALLKTLEEPTSKTYLLLLCSAPQRLPATILSRCERFTVTLPSSEQALAFLAQQGVSCDAATLRFFNDSPLAVLAADRDKQRFPADLFNDLRQLQARQLSAMAVAESWQEDAERMVHWIQRMVVDGLNTSASDETLLTFYRQCTQAIERIRQSGTNKGLLLQGLLIALAEGPLHALLKEDNLAG</sequence>
<evidence type="ECO:0000256" key="2">
    <source>
        <dbReference type="ARBA" id="ARBA00022932"/>
    </source>
</evidence>
<dbReference type="InterPro" id="IPR027417">
    <property type="entry name" value="P-loop_NTPase"/>
</dbReference>
<evidence type="ECO:0000313" key="4">
    <source>
        <dbReference type="EMBL" id="MCC2615638.1"/>
    </source>
</evidence>
<dbReference type="InterPro" id="IPR050238">
    <property type="entry name" value="DNA_Rep/Repair_Clamp_Loader"/>
</dbReference>
<dbReference type="Pfam" id="PF13177">
    <property type="entry name" value="DNA_pol3_delta2"/>
    <property type="match status" value="1"/>
</dbReference>
<dbReference type="PANTHER" id="PTHR11669">
    <property type="entry name" value="REPLICATION FACTOR C / DNA POLYMERASE III GAMMA-TAU SUBUNIT"/>
    <property type="match status" value="1"/>
</dbReference>
<keyword evidence="2" id="KW-0239">DNA-directed DNA polymerase</keyword>
<gene>
    <name evidence="4" type="ORF">LJ739_05225</name>
</gene>
<evidence type="ECO:0000313" key="5">
    <source>
        <dbReference type="Proteomes" id="UP001520878"/>
    </source>
</evidence>
<dbReference type="Gene3D" id="3.40.50.300">
    <property type="entry name" value="P-loop containing nucleotide triphosphate hydrolases"/>
    <property type="match status" value="1"/>
</dbReference>
<dbReference type="RefSeq" id="WP_229157716.1">
    <property type="nucleotide sequence ID" value="NZ_JAJEWP010000001.1"/>
</dbReference>
<protein>
    <recommendedName>
        <fullName evidence="1">DNA-directed DNA polymerase</fullName>
        <ecNumber evidence="1">2.7.7.7</ecNumber>
    </recommendedName>
</protein>
<dbReference type="EC" id="2.7.7.7" evidence="1"/>
<keyword evidence="2" id="KW-0808">Transferase</keyword>
<dbReference type="Proteomes" id="UP001520878">
    <property type="component" value="Unassembled WGS sequence"/>
</dbReference>
<dbReference type="SUPFAM" id="SSF52540">
    <property type="entry name" value="P-loop containing nucleoside triphosphate hydrolases"/>
    <property type="match status" value="1"/>
</dbReference>
<evidence type="ECO:0000256" key="3">
    <source>
        <dbReference type="ARBA" id="ARBA00049244"/>
    </source>
</evidence>
<organism evidence="4 5">
    <name type="scientific">Fluctibacter halophilus</name>
    <dbReference type="NCBI Taxonomy" id="226011"/>
    <lineage>
        <taxon>Bacteria</taxon>
        <taxon>Pseudomonadati</taxon>
        <taxon>Pseudomonadota</taxon>
        <taxon>Gammaproteobacteria</taxon>
        <taxon>Alteromonadales</taxon>
        <taxon>Alteromonadaceae</taxon>
        <taxon>Fluctibacter</taxon>
    </lineage>
</organism>
<comment type="caution">
    <text evidence="4">The sequence shown here is derived from an EMBL/GenBank/DDBJ whole genome shotgun (WGS) entry which is preliminary data.</text>
</comment>
<keyword evidence="5" id="KW-1185">Reference proteome</keyword>
<reference evidence="4 5" key="1">
    <citation type="submission" date="2021-10" db="EMBL/GenBank/DDBJ databases">
        <title>Draft genome of Aestuariibacter halophilus JC2043.</title>
        <authorList>
            <person name="Emsley S.A."/>
            <person name="Pfannmuller K.M."/>
            <person name="Ushijima B."/>
            <person name="Saw J.H."/>
            <person name="Videau P."/>
        </authorList>
    </citation>
    <scope>NUCLEOTIDE SEQUENCE [LARGE SCALE GENOMIC DNA]</scope>
    <source>
        <strain evidence="4 5">JC2043</strain>
    </source>
</reference>
<name>A0ABS8G582_9ALTE</name>
<proteinExistence type="predicted"/>
<comment type="catalytic activity">
    <reaction evidence="3">
        <text>DNA(n) + a 2'-deoxyribonucleoside 5'-triphosphate = DNA(n+1) + diphosphate</text>
        <dbReference type="Rhea" id="RHEA:22508"/>
        <dbReference type="Rhea" id="RHEA-COMP:17339"/>
        <dbReference type="Rhea" id="RHEA-COMP:17340"/>
        <dbReference type="ChEBI" id="CHEBI:33019"/>
        <dbReference type="ChEBI" id="CHEBI:61560"/>
        <dbReference type="ChEBI" id="CHEBI:173112"/>
        <dbReference type="EC" id="2.7.7.7"/>
    </reaction>
</comment>
<evidence type="ECO:0000256" key="1">
    <source>
        <dbReference type="ARBA" id="ARBA00012417"/>
    </source>
</evidence>
<dbReference type="PANTHER" id="PTHR11669:SF8">
    <property type="entry name" value="DNA POLYMERASE III SUBUNIT DELTA"/>
    <property type="match status" value="1"/>
</dbReference>
<accession>A0ABS8G582</accession>